<feature type="compositionally biased region" description="Basic and acidic residues" evidence="1">
    <location>
        <begin position="281"/>
        <end position="297"/>
    </location>
</feature>
<evidence type="ECO:0000313" key="3">
    <source>
        <dbReference type="Proteomes" id="UP000076863"/>
    </source>
</evidence>
<organism evidence="2 3">
    <name type="scientific">Beauveria brongniartii RCEF 3172</name>
    <dbReference type="NCBI Taxonomy" id="1081107"/>
    <lineage>
        <taxon>Eukaryota</taxon>
        <taxon>Fungi</taxon>
        <taxon>Dikarya</taxon>
        <taxon>Ascomycota</taxon>
        <taxon>Pezizomycotina</taxon>
        <taxon>Sordariomycetes</taxon>
        <taxon>Hypocreomycetidae</taxon>
        <taxon>Hypocreales</taxon>
        <taxon>Cordycipitaceae</taxon>
        <taxon>Beauveria</taxon>
        <taxon>Beauveria brongniartii</taxon>
    </lineage>
</organism>
<keyword evidence="3" id="KW-1185">Reference proteome</keyword>
<comment type="caution">
    <text evidence="2">The sequence shown here is derived from an EMBL/GenBank/DDBJ whole genome shotgun (WGS) entry which is preliminary data.</text>
</comment>
<gene>
    <name evidence="2" type="ORF">BBO_01444</name>
</gene>
<dbReference type="Proteomes" id="UP000076863">
    <property type="component" value="Unassembled WGS sequence"/>
</dbReference>
<sequence>MDAGLQSLNMRFWPRRETILRPILWSPEDLQLFDCHFSAIHAFEPQTCEAAGADDSSDHAALAEREALVLQRSSSPLIKGFSMRAILNDGKLYRQQREPSLRIGNRVISPLPFSFFLPVEKQHLARGGLLPMTGYIDYAFIHSGRRKGNHRKLGPGQRDYGYLERLKRITPRAWTEDPYILFILLSMAQSQYLRRHGRHNTTFRASLFVTKHECRQDIYLFDVDISTALLDELDDPRIVPKRPTRLDIHRTRISFEPRQDLWARLVAALSSRGGGDAADGVGRRDGEGRRDVERQGDGADEEGLERQET</sequence>
<reference evidence="2 3" key="1">
    <citation type="journal article" date="2016" name="Genome Biol. Evol.">
        <title>Divergent and convergent evolution of fungal pathogenicity.</title>
        <authorList>
            <person name="Shang Y."/>
            <person name="Xiao G."/>
            <person name="Zheng P."/>
            <person name="Cen K."/>
            <person name="Zhan S."/>
            <person name="Wang C."/>
        </authorList>
    </citation>
    <scope>NUCLEOTIDE SEQUENCE [LARGE SCALE GENOMIC DNA]</scope>
    <source>
        <strain evidence="2 3">RCEF 3172</strain>
    </source>
</reference>
<feature type="region of interest" description="Disordered" evidence="1">
    <location>
        <begin position="271"/>
        <end position="309"/>
    </location>
</feature>
<evidence type="ECO:0000256" key="1">
    <source>
        <dbReference type="SAM" id="MobiDB-lite"/>
    </source>
</evidence>
<proteinExistence type="predicted"/>
<protein>
    <submittedName>
        <fullName evidence="2">Uncharacterized protein</fullName>
    </submittedName>
</protein>
<dbReference type="OrthoDB" id="4922434at2759"/>
<dbReference type="EMBL" id="AZHA01000003">
    <property type="protein sequence ID" value="OAA49809.1"/>
    <property type="molecule type" value="Genomic_DNA"/>
</dbReference>
<dbReference type="AlphaFoldDB" id="A0A167J5E1"/>
<name>A0A167J5E1_9HYPO</name>
<accession>A0A167J5E1</accession>
<evidence type="ECO:0000313" key="2">
    <source>
        <dbReference type="EMBL" id="OAA49809.1"/>
    </source>
</evidence>